<organism evidence="2 3">
    <name type="scientific">Micromonospora echinospora</name>
    <name type="common">Micromonospora purpurea</name>
    <dbReference type="NCBI Taxonomy" id="1877"/>
    <lineage>
        <taxon>Bacteria</taxon>
        <taxon>Bacillati</taxon>
        <taxon>Actinomycetota</taxon>
        <taxon>Actinomycetes</taxon>
        <taxon>Micromonosporales</taxon>
        <taxon>Micromonosporaceae</taxon>
        <taxon>Micromonospora</taxon>
    </lineage>
</organism>
<keyword evidence="1" id="KW-0732">Signal</keyword>
<sequence length="79" mass="8952">MTVSRWVLHLPLTLPSRAYAVALVVVLRDSLGHVPELDFGEATLSAEDDQSRRTRIWCDARLGDGRRCVLPIRHDGRCR</sequence>
<dbReference type="OrthoDB" id="3402299at2"/>
<evidence type="ECO:0000313" key="2">
    <source>
        <dbReference type="EMBL" id="SCE86091.1"/>
    </source>
</evidence>
<keyword evidence="3" id="KW-1185">Reference proteome</keyword>
<proteinExistence type="predicted"/>
<protein>
    <recommendedName>
        <fullName evidence="4">Secreted protein</fullName>
    </recommendedName>
</protein>
<name>A0A1C4VQJ3_MICEC</name>
<accession>A0A1C4VQJ3</accession>
<dbReference type="Proteomes" id="UP000198253">
    <property type="component" value="Chromosome I"/>
</dbReference>
<feature type="chain" id="PRO_5039660667" description="Secreted protein" evidence="1">
    <location>
        <begin position="21"/>
        <end position="79"/>
    </location>
</feature>
<reference evidence="3" key="1">
    <citation type="submission" date="2016-06" db="EMBL/GenBank/DDBJ databases">
        <authorList>
            <person name="Varghese N."/>
            <person name="Submissions Spin"/>
        </authorList>
    </citation>
    <scope>NUCLEOTIDE SEQUENCE [LARGE SCALE GENOMIC DNA]</scope>
    <source>
        <strain evidence="3">DSM 43816</strain>
    </source>
</reference>
<evidence type="ECO:0000313" key="3">
    <source>
        <dbReference type="Proteomes" id="UP000198253"/>
    </source>
</evidence>
<dbReference type="AlphaFoldDB" id="A0A1C4VQJ3"/>
<gene>
    <name evidence="2" type="ORF">GA0070618_1455</name>
</gene>
<evidence type="ECO:0000256" key="1">
    <source>
        <dbReference type="SAM" id="SignalP"/>
    </source>
</evidence>
<dbReference type="InParanoid" id="A0A1C4VQJ3"/>
<feature type="signal peptide" evidence="1">
    <location>
        <begin position="1"/>
        <end position="20"/>
    </location>
</feature>
<evidence type="ECO:0008006" key="4">
    <source>
        <dbReference type="Google" id="ProtNLM"/>
    </source>
</evidence>
<dbReference type="EMBL" id="LT607413">
    <property type="protein sequence ID" value="SCE86091.1"/>
    <property type="molecule type" value="Genomic_DNA"/>
</dbReference>